<feature type="region of interest" description="Disordered" evidence="1">
    <location>
        <begin position="90"/>
        <end position="112"/>
    </location>
</feature>
<feature type="compositionally biased region" description="Gly residues" evidence="1">
    <location>
        <begin position="90"/>
        <end position="110"/>
    </location>
</feature>
<accession>A0A3A8Q3M9</accession>
<dbReference type="AlphaFoldDB" id="A0A3A8Q3M9"/>
<comment type="caution">
    <text evidence="2">The sequence shown here is derived from an EMBL/GenBank/DDBJ whole genome shotgun (WGS) entry which is preliminary data.</text>
</comment>
<dbReference type="Proteomes" id="UP000272888">
    <property type="component" value="Unassembled WGS sequence"/>
</dbReference>
<name>A0A3A8Q3M9_9BACT</name>
<proteinExistence type="predicted"/>
<evidence type="ECO:0000313" key="2">
    <source>
        <dbReference type="EMBL" id="RKH62698.1"/>
    </source>
</evidence>
<evidence type="ECO:0000256" key="1">
    <source>
        <dbReference type="SAM" id="MobiDB-lite"/>
    </source>
</evidence>
<dbReference type="EMBL" id="RAWB01000075">
    <property type="protein sequence ID" value="RKH62698.1"/>
    <property type="molecule type" value="Genomic_DNA"/>
</dbReference>
<sequence length="211" mass="21484">MGLGRLRPLRALRASGRGGRRPRVERGERRGGLARQLVQGAGVVAWGELVPLEELDLGLRLLLGGGAGGRLGSGLRGGFSGGLRGGSGGTGSGFGGGTGSGGGSSGGGGRASINRARHGELSYLQKPRTVPRILYILGQMLLAETSCTQVPPDECVTPWLLCGLQPAMTSRMTRQDIAGAMEATGCAVASARMRQGVAVSAGGRGWCPGHR</sequence>
<organism evidence="2 3">
    <name type="scientific">Corallococcus llansteffanensis</name>
    <dbReference type="NCBI Taxonomy" id="2316731"/>
    <lineage>
        <taxon>Bacteria</taxon>
        <taxon>Pseudomonadati</taxon>
        <taxon>Myxococcota</taxon>
        <taxon>Myxococcia</taxon>
        <taxon>Myxococcales</taxon>
        <taxon>Cystobacterineae</taxon>
        <taxon>Myxococcaceae</taxon>
        <taxon>Corallococcus</taxon>
    </lineage>
</organism>
<evidence type="ECO:0000313" key="3">
    <source>
        <dbReference type="Proteomes" id="UP000272888"/>
    </source>
</evidence>
<protein>
    <submittedName>
        <fullName evidence="2">Uncharacterized protein</fullName>
    </submittedName>
</protein>
<gene>
    <name evidence="2" type="ORF">D7V93_09735</name>
</gene>
<keyword evidence="3" id="KW-1185">Reference proteome</keyword>
<reference evidence="3" key="1">
    <citation type="submission" date="2018-09" db="EMBL/GenBank/DDBJ databases">
        <authorList>
            <person name="Livingstone P.G."/>
            <person name="Whitworth D.E."/>
        </authorList>
    </citation>
    <scope>NUCLEOTIDE SEQUENCE [LARGE SCALE GENOMIC DNA]</scope>
    <source>
        <strain evidence="3">CA051B</strain>
    </source>
</reference>